<dbReference type="SUPFAM" id="SSF53474">
    <property type="entry name" value="alpha/beta-Hydrolases"/>
    <property type="match status" value="1"/>
</dbReference>
<dbReference type="InterPro" id="IPR029058">
    <property type="entry name" value="AB_hydrolase_fold"/>
</dbReference>
<name>A0ABM8H0U7_9MICO</name>
<dbReference type="PANTHER" id="PTHR43194:SF2">
    <property type="entry name" value="PEROXISOMAL MEMBRANE PROTEIN LPX1"/>
    <property type="match status" value="1"/>
</dbReference>
<accession>A0ABM8H0U7</accession>
<proteinExistence type="predicted"/>
<dbReference type="EMBL" id="AP027734">
    <property type="protein sequence ID" value="BDZ54366.1"/>
    <property type="molecule type" value="Genomic_DNA"/>
</dbReference>
<dbReference type="Gene3D" id="3.40.50.1820">
    <property type="entry name" value="alpha/beta hydrolase"/>
    <property type="match status" value="1"/>
</dbReference>
<organism evidence="2 3">
    <name type="scientific">Agromyces marinus</name>
    <dbReference type="NCBI Taxonomy" id="1389020"/>
    <lineage>
        <taxon>Bacteria</taxon>
        <taxon>Bacillati</taxon>
        <taxon>Actinomycetota</taxon>
        <taxon>Actinomycetes</taxon>
        <taxon>Micrococcales</taxon>
        <taxon>Microbacteriaceae</taxon>
        <taxon>Agromyces</taxon>
    </lineage>
</organism>
<feature type="domain" description="Serine aminopeptidase S33" evidence="1">
    <location>
        <begin position="89"/>
        <end position="240"/>
    </location>
</feature>
<evidence type="ECO:0000313" key="2">
    <source>
        <dbReference type="EMBL" id="BDZ54366.1"/>
    </source>
</evidence>
<evidence type="ECO:0000259" key="1">
    <source>
        <dbReference type="Pfam" id="PF12146"/>
    </source>
</evidence>
<dbReference type="InterPro" id="IPR022742">
    <property type="entry name" value="Hydrolase_4"/>
</dbReference>
<dbReference type="RefSeq" id="WP_234660725.1">
    <property type="nucleotide sequence ID" value="NZ_AP027734.1"/>
</dbReference>
<dbReference type="PANTHER" id="PTHR43194">
    <property type="entry name" value="HYDROLASE ALPHA/BETA FOLD FAMILY"/>
    <property type="match status" value="1"/>
</dbReference>
<reference evidence="3" key="1">
    <citation type="journal article" date="2019" name="Int. J. Syst. Evol. Microbiol.">
        <title>The Global Catalogue of Microorganisms (GCM) 10K type strain sequencing project: providing services to taxonomists for standard genome sequencing and annotation.</title>
        <authorList>
            <consortium name="The Broad Institute Genomics Platform"/>
            <consortium name="The Broad Institute Genome Sequencing Center for Infectious Disease"/>
            <person name="Wu L."/>
            <person name="Ma J."/>
        </authorList>
    </citation>
    <scope>NUCLEOTIDE SEQUENCE [LARGE SCALE GENOMIC DNA]</scope>
    <source>
        <strain evidence="3">NBRC 109019</strain>
    </source>
</reference>
<dbReference type="InterPro" id="IPR050228">
    <property type="entry name" value="Carboxylesterase_BioH"/>
</dbReference>
<sequence>MAEAVGWQPDVLGPEFEQLALPLEDDDEGEVVATLVRYVGGGASAPARLDGAEHVAGTERRRRWRWPWEREPEPEPEPTPRGAASGCDVLYVHGWSDYFFNPELARFWSDAGARFYALDLRKYGRSLREWQTPGYTIDLGTYDEDLEAALAVIAREGGPEASARPLILFGHSTGGLTLSLWAARNRGRVDALVLNSPWLEFQLSGIGRQAIQPMLGFRARLDPMGALPNVDLGFYTRSVAKEQDGEWEYDHAWRPDRGFRTHPAWLAGILRGHATISAGVDVGAPVLTLLSQRSVLQAVWDDAMLSSDIVLVVDDIARQAVRLGQAVTVARIDGALHDVFLSREPARAAAYEAVTRWLEGYGPRR</sequence>
<dbReference type="Pfam" id="PF12146">
    <property type="entry name" value="Hydrolase_4"/>
    <property type="match status" value="1"/>
</dbReference>
<gene>
    <name evidence="2" type="ORF">GCM10025870_14390</name>
</gene>
<dbReference type="Proteomes" id="UP001321477">
    <property type="component" value="Chromosome"/>
</dbReference>
<evidence type="ECO:0000313" key="3">
    <source>
        <dbReference type="Proteomes" id="UP001321477"/>
    </source>
</evidence>
<protein>
    <recommendedName>
        <fullName evidence="1">Serine aminopeptidase S33 domain-containing protein</fullName>
    </recommendedName>
</protein>
<keyword evidence="3" id="KW-1185">Reference proteome</keyword>